<proteinExistence type="predicted"/>
<organism evidence="1 2">
    <name type="scientific">Zalerion maritima</name>
    <dbReference type="NCBI Taxonomy" id="339359"/>
    <lineage>
        <taxon>Eukaryota</taxon>
        <taxon>Fungi</taxon>
        <taxon>Dikarya</taxon>
        <taxon>Ascomycota</taxon>
        <taxon>Pezizomycotina</taxon>
        <taxon>Sordariomycetes</taxon>
        <taxon>Lulworthiomycetidae</taxon>
        <taxon>Lulworthiales</taxon>
        <taxon>Lulworthiaceae</taxon>
        <taxon>Zalerion</taxon>
    </lineage>
</organism>
<keyword evidence="2" id="KW-1185">Reference proteome</keyword>
<sequence>MSDYERAALQESLMHATEVAPYEIHLSDKWRIISFGEAPVFDPLYGKPRALQIVLEGRYPSSHSPFRFGIAIAIAMGIERRTFLLEDVKDFLYLYGVVGILRMREEGTVFETVVTDGLGEQEQGKDIGEWGRSGSKLQFRWRYMNGKKEGDGR</sequence>
<evidence type="ECO:0000313" key="2">
    <source>
        <dbReference type="Proteomes" id="UP001201980"/>
    </source>
</evidence>
<dbReference type="EMBL" id="JAKWBI020000004">
    <property type="protein sequence ID" value="KAJ2907164.1"/>
    <property type="molecule type" value="Genomic_DNA"/>
</dbReference>
<gene>
    <name evidence="1" type="ORF">MKZ38_007679</name>
</gene>
<protein>
    <submittedName>
        <fullName evidence="1">Uncharacterized protein</fullName>
    </submittedName>
</protein>
<dbReference type="Proteomes" id="UP001201980">
    <property type="component" value="Unassembled WGS sequence"/>
</dbReference>
<reference evidence="1" key="1">
    <citation type="submission" date="2022-07" db="EMBL/GenBank/DDBJ databases">
        <title>Draft genome sequence of Zalerion maritima ATCC 34329, a (micro)plastics degrading marine fungus.</title>
        <authorList>
            <person name="Paco A."/>
            <person name="Goncalves M.F.M."/>
            <person name="Rocha-Santos T.A.P."/>
            <person name="Alves A."/>
        </authorList>
    </citation>
    <scope>NUCLEOTIDE SEQUENCE</scope>
    <source>
        <strain evidence="1">ATCC 34329</strain>
    </source>
</reference>
<accession>A0AAD5S6G1</accession>
<name>A0AAD5S6G1_9PEZI</name>
<dbReference type="AlphaFoldDB" id="A0AAD5S6G1"/>
<comment type="caution">
    <text evidence="1">The sequence shown here is derived from an EMBL/GenBank/DDBJ whole genome shotgun (WGS) entry which is preliminary data.</text>
</comment>
<evidence type="ECO:0000313" key="1">
    <source>
        <dbReference type="EMBL" id="KAJ2907164.1"/>
    </source>
</evidence>